<accession>A0A2T3AU85</accession>
<feature type="compositionally biased region" description="Polar residues" evidence="1">
    <location>
        <begin position="1"/>
        <end position="24"/>
    </location>
</feature>
<protein>
    <submittedName>
        <fullName evidence="2">Uncharacterized protein</fullName>
    </submittedName>
</protein>
<dbReference type="InParanoid" id="A0A2T3AU85"/>
<feature type="compositionally biased region" description="Gly residues" evidence="1">
    <location>
        <begin position="170"/>
        <end position="179"/>
    </location>
</feature>
<dbReference type="RefSeq" id="XP_024718219.1">
    <property type="nucleotide sequence ID" value="XM_024863535.1"/>
</dbReference>
<sequence length="225" mass="22319">MLLQKSGGNTSSHQQTTDLLSGRTTGEWGDITGLGGRWGETTSGNSRRDDGTDAAAGAWAGNRSPGWRSSGGLGGGLRGVCGSLGPDGLDGAIRRVPRDDLRGDLALPGGAVGDGGRAVGDRVDRGGVHSRHGPWAGGFGGRGWRRCRWGGPCLRGGGGRCSGGGGPLSGGGGGGGGSPWSGPCSSGRSSGRGGGGRRLRPWARGDGRPWCLSTDSGGNAEDGDD</sequence>
<name>A0A2T3AU85_AMORE</name>
<evidence type="ECO:0000256" key="1">
    <source>
        <dbReference type="SAM" id="MobiDB-lite"/>
    </source>
</evidence>
<feature type="region of interest" description="Disordered" evidence="1">
    <location>
        <begin position="1"/>
        <end position="71"/>
    </location>
</feature>
<proteinExistence type="predicted"/>
<feature type="region of interest" description="Disordered" evidence="1">
    <location>
        <begin position="170"/>
        <end position="225"/>
    </location>
</feature>
<feature type="compositionally biased region" description="Low complexity" evidence="1">
    <location>
        <begin position="53"/>
        <end position="68"/>
    </location>
</feature>
<keyword evidence="3" id="KW-1185">Reference proteome</keyword>
<dbReference type="EMBL" id="KZ679015">
    <property type="protein sequence ID" value="PSS12221.1"/>
    <property type="molecule type" value="Genomic_DNA"/>
</dbReference>
<evidence type="ECO:0000313" key="3">
    <source>
        <dbReference type="Proteomes" id="UP000241818"/>
    </source>
</evidence>
<gene>
    <name evidence="2" type="ORF">M430DRAFT_168266</name>
</gene>
<reference evidence="2 3" key="1">
    <citation type="journal article" date="2018" name="New Phytol.">
        <title>Comparative genomics and transcriptomics depict ericoid mycorrhizal fungi as versatile saprotrophs and plant mutualists.</title>
        <authorList>
            <person name="Martino E."/>
            <person name="Morin E."/>
            <person name="Grelet G.A."/>
            <person name="Kuo A."/>
            <person name="Kohler A."/>
            <person name="Daghino S."/>
            <person name="Barry K.W."/>
            <person name="Cichocki N."/>
            <person name="Clum A."/>
            <person name="Dockter R.B."/>
            <person name="Hainaut M."/>
            <person name="Kuo R.C."/>
            <person name="LaButti K."/>
            <person name="Lindahl B.D."/>
            <person name="Lindquist E.A."/>
            <person name="Lipzen A."/>
            <person name="Khouja H.R."/>
            <person name="Magnuson J."/>
            <person name="Murat C."/>
            <person name="Ohm R.A."/>
            <person name="Singer S.W."/>
            <person name="Spatafora J.W."/>
            <person name="Wang M."/>
            <person name="Veneault-Fourrey C."/>
            <person name="Henrissat B."/>
            <person name="Grigoriev I.V."/>
            <person name="Martin F.M."/>
            <person name="Perotto S."/>
        </authorList>
    </citation>
    <scope>NUCLEOTIDE SEQUENCE [LARGE SCALE GENOMIC DNA]</scope>
    <source>
        <strain evidence="2 3">ATCC 22711</strain>
    </source>
</reference>
<dbReference type="Proteomes" id="UP000241818">
    <property type="component" value="Unassembled WGS sequence"/>
</dbReference>
<dbReference type="GeneID" id="36571616"/>
<dbReference type="AlphaFoldDB" id="A0A2T3AU85"/>
<organism evidence="2 3">
    <name type="scientific">Amorphotheca resinae ATCC 22711</name>
    <dbReference type="NCBI Taxonomy" id="857342"/>
    <lineage>
        <taxon>Eukaryota</taxon>
        <taxon>Fungi</taxon>
        <taxon>Dikarya</taxon>
        <taxon>Ascomycota</taxon>
        <taxon>Pezizomycotina</taxon>
        <taxon>Leotiomycetes</taxon>
        <taxon>Helotiales</taxon>
        <taxon>Amorphothecaceae</taxon>
        <taxon>Amorphotheca</taxon>
    </lineage>
</organism>
<evidence type="ECO:0000313" key="2">
    <source>
        <dbReference type="EMBL" id="PSS12221.1"/>
    </source>
</evidence>
<feature type="compositionally biased region" description="Low complexity" evidence="1">
    <location>
        <begin position="180"/>
        <end position="189"/>
    </location>
</feature>